<evidence type="ECO:0000313" key="3">
    <source>
        <dbReference type="Proteomes" id="UP000018680"/>
    </source>
</evidence>
<dbReference type="CDD" id="cd03135">
    <property type="entry name" value="GATase1_DJ-1"/>
    <property type="match status" value="1"/>
</dbReference>
<name>V5WEY6_9SPIO</name>
<dbReference type="STRING" id="1307761.L21SP2_0773"/>
<keyword evidence="3" id="KW-1185">Reference proteome</keyword>
<feature type="domain" description="DJ-1/PfpI" evidence="1">
    <location>
        <begin position="3"/>
        <end position="172"/>
    </location>
</feature>
<dbReference type="HOGENOM" id="CLU_000445_44_2_12"/>
<dbReference type="PANTHER" id="PTHR48094:SF12">
    <property type="entry name" value="PARKINSON DISEASE PROTEIN 7 HOMOLOG"/>
    <property type="match status" value="1"/>
</dbReference>
<evidence type="ECO:0000313" key="2">
    <source>
        <dbReference type="EMBL" id="AHC14195.1"/>
    </source>
</evidence>
<dbReference type="Pfam" id="PF01965">
    <property type="entry name" value="DJ-1_PfpI"/>
    <property type="match status" value="1"/>
</dbReference>
<dbReference type="PANTHER" id="PTHR48094">
    <property type="entry name" value="PROTEIN/NUCLEIC ACID DEGLYCASE DJ-1-RELATED"/>
    <property type="match status" value="1"/>
</dbReference>
<reference evidence="2 3" key="1">
    <citation type="journal article" date="2015" name="Stand. Genomic Sci.">
        <title>Complete genome sequence and description of Salinispira pacifica gen. nov., sp. nov., a novel spirochaete isolated form a hypersaline microbial mat.</title>
        <authorList>
            <person name="Ben Hania W."/>
            <person name="Joseph M."/>
            <person name="Schumann P."/>
            <person name="Bunk B."/>
            <person name="Fiebig A."/>
            <person name="Sproer C."/>
            <person name="Klenk H.P."/>
            <person name="Fardeau M.L."/>
            <person name="Spring S."/>
        </authorList>
    </citation>
    <scope>NUCLEOTIDE SEQUENCE [LARGE SCALE GENOMIC DNA]</scope>
    <source>
        <strain evidence="2 3">L21-RPul-D2</strain>
    </source>
</reference>
<dbReference type="AlphaFoldDB" id="V5WEY6"/>
<accession>V5WEY6</accession>
<evidence type="ECO:0000259" key="1">
    <source>
        <dbReference type="Pfam" id="PF01965"/>
    </source>
</evidence>
<dbReference type="InterPro" id="IPR002818">
    <property type="entry name" value="DJ-1/PfpI"/>
</dbReference>
<dbReference type="OrthoDB" id="9800516at2"/>
<dbReference type="SUPFAM" id="SSF52317">
    <property type="entry name" value="Class I glutamine amidotransferase-like"/>
    <property type="match status" value="1"/>
</dbReference>
<organism evidence="2 3">
    <name type="scientific">Salinispira pacifica</name>
    <dbReference type="NCBI Taxonomy" id="1307761"/>
    <lineage>
        <taxon>Bacteria</taxon>
        <taxon>Pseudomonadati</taxon>
        <taxon>Spirochaetota</taxon>
        <taxon>Spirochaetia</taxon>
        <taxon>Spirochaetales</taxon>
        <taxon>Spirochaetaceae</taxon>
        <taxon>Salinispira</taxon>
    </lineage>
</organism>
<gene>
    <name evidence="2" type="ORF">L21SP2_0773</name>
</gene>
<dbReference type="InterPro" id="IPR029062">
    <property type="entry name" value="Class_I_gatase-like"/>
</dbReference>
<sequence length="190" mass="20192">MSKKAYLFLADGFEEVEALTQVDFLRRSGIDVTTVGVGKAPGELVSGGHGIDVRPDMYMEQLDADASDYDALICPGGMPGAANLAADQKLRSMLVKGNNDGKLMCGICAAPAVVFGNTAADILGTRKFTCYPGFEERTDATHLTRQRVETDGNLITSMGPGTAAEFAVAIIRRLTDDNTADTIHSSTIQK</sequence>
<dbReference type="KEGG" id="slr:L21SP2_0773"/>
<dbReference type="NCBIfam" id="TIGR01383">
    <property type="entry name" value="not_thiJ"/>
    <property type="match status" value="1"/>
</dbReference>
<dbReference type="Proteomes" id="UP000018680">
    <property type="component" value="Chromosome"/>
</dbReference>
<dbReference type="InterPro" id="IPR050325">
    <property type="entry name" value="Prot/Nucl_acid_deglycase"/>
</dbReference>
<dbReference type="GO" id="GO:0005737">
    <property type="term" value="C:cytoplasm"/>
    <property type="evidence" value="ECO:0007669"/>
    <property type="project" value="TreeGrafter"/>
</dbReference>
<dbReference type="Gene3D" id="3.40.50.880">
    <property type="match status" value="1"/>
</dbReference>
<dbReference type="InterPro" id="IPR006287">
    <property type="entry name" value="DJ-1"/>
</dbReference>
<protein>
    <submittedName>
        <fullName evidence="2">4-methyl-5(B-hydroxyethyl)-thiazole monophosphate biosynthesis enzyme</fullName>
    </submittedName>
</protein>
<proteinExistence type="predicted"/>
<dbReference type="EMBL" id="CP006939">
    <property type="protein sequence ID" value="AHC14195.1"/>
    <property type="molecule type" value="Genomic_DNA"/>
</dbReference>
<dbReference type="RefSeq" id="WP_024267126.1">
    <property type="nucleotide sequence ID" value="NC_023035.1"/>
</dbReference>
<dbReference type="eggNOG" id="COG0693">
    <property type="taxonomic scope" value="Bacteria"/>
</dbReference>